<accession>A0AAV4TKK1</accession>
<dbReference type="EMBL" id="BPLQ01009683">
    <property type="protein sequence ID" value="GIY45937.1"/>
    <property type="molecule type" value="Genomic_DNA"/>
</dbReference>
<gene>
    <name evidence="2" type="ORF">CDAR_380401</name>
</gene>
<dbReference type="Proteomes" id="UP001054837">
    <property type="component" value="Unassembled WGS sequence"/>
</dbReference>
<dbReference type="AlphaFoldDB" id="A0AAV4TKK1"/>
<evidence type="ECO:0000313" key="2">
    <source>
        <dbReference type="EMBL" id="GIY45937.1"/>
    </source>
</evidence>
<proteinExistence type="predicted"/>
<sequence>MPPWEELSEFEKDKIMESFPSYEKITLQMLTVTIFLLIIFPLKSNAFACITCMLPMFHPFCCLIFHTCCTMSKSPNATAT</sequence>
<keyword evidence="1" id="KW-0472">Membrane</keyword>
<name>A0AAV4TKK1_9ARAC</name>
<feature type="transmembrane region" description="Helical" evidence="1">
    <location>
        <begin position="25"/>
        <end position="42"/>
    </location>
</feature>
<reference evidence="2 3" key="1">
    <citation type="submission" date="2021-06" db="EMBL/GenBank/DDBJ databases">
        <title>Caerostris darwini draft genome.</title>
        <authorList>
            <person name="Kono N."/>
            <person name="Arakawa K."/>
        </authorList>
    </citation>
    <scope>NUCLEOTIDE SEQUENCE [LARGE SCALE GENOMIC DNA]</scope>
</reference>
<comment type="caution">
    <text evidence="2">The sequence shown here is derived from an EMBL/GenBank/DDBJ whole genome shotgun (WGS) entry which is preliminary data.</text>
</comment>
<keyword evidence="1" id="KW-0812">Transmembrane</keyword>
<keyword evidence="1" id="KW-1133">Transmembrane helix</keyword>
<protein>
    <submittedName>
        <fullName evidence="2">Uncharacterized protein</fullName>
    </submittedName>
</protein>
<organism evidence="2 3">
    <name type="scientific">Caerostris darwini</name>
    <dbReference type="NCBI Taxonomy" id="1538125"/>
    <lineage>
        <taxon>Eukaryota</taxon>
        <taxon>Metazoa</taxon>
        <taxon>Ecdysozoa</taxon>
        <taxon>Arthropoda</taxon>
        <taxon>Chelicerata</taxon>
        <taxon>Arachnida</taxon>
        <taxon>Araneae</taxon>
        <taxon>Araneomorphae</taxon>
        <taxon>Entelegynae</taxon>
        <taxon>Araneoidea</taxon>
        <taxon>Araneidae</taxon>
        <taxon>Caerostris</taxon>
    </lineage>
</organism>
<evidence type="ECO:0000256" key="1">
    <source>
        <dbReference type="SAM" id="Phobius"/>
    </source>
</evidence>
<keyword evidence="3" id="KW-1185">Reference proteome</keyword>
<evidence type="ECO:0000313" key="3">
    <source>
        <dbReference type="Proteomes" id="UP001054837"/>
    </source>
</evidence>